<evidence type="ECO:0000259" key="16">
    <source>
        <dbReference type="PROSITE" id="PS50003"/>
    </source>
</evidence>
<keyword evidence="8" id="KW-0597">Phosphoprotein</keyword>
<dbReference type="PROSITE" id="PS50003">
    <property type="entry name" value="PH_DOMAIN"/>
    <property type="match status" value="1"/>
</dbReference>
<sequence length="600" mass="68430">MSGDNSQDLTIPGICEGYLLKRRKWPLKGWHKRYFVLETGILRYSKTQQDITRGKLHGSLDVGLAVMSINKKSNRIDLDAGDVLYHMKANSHDLFYIWVAKLSAHRMFKKNEAAQVHNGFFQALSQGTSVPGLAQRNGMQDVVSPLTVSGNESRRTPSVTDSAAEYFDASDGVLNGSFSESESGLSEGTTSNSEPEEGHGEHTYTRSTPNCVVPKNTGRRTTLAAHCPDNAQVGLMQILYNNIGKDLSRVSMPAALNEPINLMQRLCEELEYSELLDTANNTQDPYQRMVYVGAFAISGYATAHYRNRYKPFNPLLGETYECLREDKGFRYISEQVCHHPPISACHADSDNFSFWQDQRWKNKFWGKSLEIMPTGMVNVTLPRFGDHYEWNKVVTCIHNVLSQQRYLEHYGEVIIRNLNGNACTCKITFVKSRYWGSDTNKNEVQGTVLDQTGSVIHRFGGLWHEGIFCDTLPTPQCIWKPNSQPKDYYLYYGFSSFTLELNELTPGLKPLLPPTDSRLRPDQRMLEDGRVDDCDKFKEEVEDMQRERRKQLAKKGQEHTPRFFKKAMDSSGRDVWLTNGTYWKVRENPGFANTKNLELW</sequence>
<keyword evidence="11" id="KW-0446">Lipid-binding</keyword>
<evidence type="ECO:0000313" key="17">
    <source>
        <dbReference type="Ensembl" id="ENSOMYP00000095657.2"/>
    </source>
</evidence>
<keyword evidence="6" id="KW-1003">Cell membrane</keyword>
<dbReference type="InterPro" id="IPR041680">
    <property type="entry name" value="PH_8"/>
</dbReference>
<dbReference type="Proteomes" id="UP000694395">
    <property type="component" value="Chromosome 16"/>
</dbReference>
<comment type="similarity">
    <text evidence="4 13">Belongs to the OSBP family.</text>
</comment>
<evidence type="ECO:0000256" key="9">
    <source>
        <dbReference type="ARBA" id="ARBA00022824"/>
    </source>
</evidence>
<protein>
    <recommendedName>
        <fullName evidence="14">Oxysterol-binding protein</fullName>
    </recommendedName>
</protein>
<dbReference type="InterPro" id="IPR000648">
    <property type="entry name" value="Oxysterol-bd"/>
</dbReference>
<feature type="compositionally biased region" description="Low complexity" evidence="15">
    <location>
        <begin position="178"/>
        <end position="193"/>
    </location>
</feature>
<dbReference type="Ensembl" id="ENSOMYT00000103954.2">
    <property type="protein sequence ID" value="ENSOMYP00000095657.2"/>
    <property type="gene ID" value="ENSOMYG00000043504.2"/>
</dbReference>
<dbReference type="FunFam" id="2.30.29.30:FF:000011">
    <property type="entry name" value="Oxysterol-binding protein"/>
    <property type="match status" value="1"/>
</dbReference>
<evidence type="ECO:0000256" key="4">
    <source>
        <dbReference type="ARBA" id="ARBA00008842"/>
    </source>
</evidence>
<dbReference type="GO" id="GO:0005789">
    <property type="term" value="C:endoplasmic reticulum membrane"/>
    <property type="evidence" value="ECO:0007669"/>
    <property type="project" value="UniProtKB-SubCell"/>
</dbReference>
<evidence type="ECO:0000256" key="1">
    <source>
        <dbReference type="ARBA" id="ARBA00004236"/>
    </source>
</evidence>
<dbReference type="GO" id="GO:0120015">
    <property type="term" value="F:sterol transfer activity"/>
    <property type="evidence" value="ECO:0007669"/>
    <property type="project" value="UniProtKB-ARBA"/>
</dbReference>
<dbReference type="InterPro" id="IPR001849">
    <property type="entry name" value="PH_domain"/>
</dbReference>
<evidence type="ECO:0000313" key="18">
    <source>
        <dbReference type="Proteomes" id="UP000694395"/>
    </source>
</evidence>
<keyword evidence="7" id="KW-0963">Cytoplasm</keyword>
<comment type="subcellular location">
    <subcellularLocation>
        <location evidence="1">Cell membrane</location>
    </subcellularLocation>
    <subcellularLocation>
        <location evidence="2">Cytoplasm</location>
        <location evidence="2">Cytosol</location>
    </subcellularLocation>
    <subcellularLocation>
        <location evidence="3">Endoplasmic reticulum membrane</location>
    </subcellularLocation>
</comment>
<feature type="domain" description="PH" evidence="16">
    <location>
        <begin position="12"/>
        <end position="107"/>
    </location>
</feature>
<proteinExistence type="inferred from homology"/>
<dbReference type="SUPFAM" id="SSF50729">
    <property type="entry name" value="PH domain-like"/>
    <property type="match status" value="1"/>
</dbReference>
<organism evidence="17 18">
    <name type="scientific">Oncorhynchus mykiss</name>
    <name type="common">Rainbow trout</name>
    <name type="synonym">Salmo gairdneri</name>
    <dbReference type="NCBI Taxonomy" id="8022"/>
    <lineage>
        <taxon>Eukaryota</taxon>
        <taxon>Metazoa</taxon>
        <taxon>Chordata</taxon>
        <taxon>Craniata</taxon>
        <taxon>Vertebrata</taxon>
        <taxon>Euteleostomi</taxon>
        <taxon>Actinopterygii</taxon>
        <taxon>Neopterygii</taxon>
        <taxon>Teleostei</taxon>
        <taxon>Protacanthopterygii</taxon>
        <taxon>Salmoniformes</taxon>
        <taxon>Salmonidae</taxon>
        <taxon>Salmoninae</taxon>
        <taxon>Oncorhynchus</taxon>
    </lineage>
</organism>
<feature type="region of interest" description="Disordered" evidence="15">
    <location>
        <begin position="178"/>
        <end position="212"/>
    </location>
</feature>
<dbReference type="CDD" id="cd13287">
    <property type="entry name" value="PH_ORP3_ORP6_ORP7"/>
    <property type="match status" value="1"/>
</dbReference>
<dbReference type="AlphaFoldDB" id="A0A8C7UKZ8"/>
<dbReference type="Gene3D" id="3.30.70.3490">
    <property type="match status" value="1"/>
</dbReference>
<gene>
    <name evidence="17" type="primary">LOC100136345</name>
</gene>
<reference evidence="17" key="3">
    <citation type="submission" date="2025-09" db="UniProtKB">
        <authorList>
            <consortium name="Ensembl"/>
        </authorList>
    </citation>
    <scope>IDENTIFICATION</scope>
</reference>
<dbReference type="Pfam" id="PF15409">
    <property type="entry name" value="PH_8"/>
    <property type="match status" value="1"/>
</dbReference>
<dbReference type="GO" id="GO:0031965">
    <property type="term" value="C:nuclear membrane"/>
    <property type="evidence" value="ECO:0007669"/>
    <property type="project" value="TreeGrafter"/>
</dbReference>
<evidence type="ECO:0000256" key="10">
    <source>
        <dbReference type="ARBA" id="ARBA00023055"/>
    </source>
</evidence>
<evidence type="ECO:0000256" key="7">
    <source>
        <dbReference type="ARBA" id="ARBA00022490"/>
    </source>
</evidence>
<evidence type="ECO:0000256" key="3">
    <source>
        <dbReference type="ARBA" id="ARBA00004586"/>
    </source>
</evidence>
<evidence type="ECO:0000256" key="2">
    <source>
        <dbReference type="ARBA" id="ARBA00004514"/>
    </source>
</evidence>
<dbReference type="Pfam" id="PF01237">
    <property type="entry name" value="Oxysterol_BP"/>
    <property type="match status" value="1"/>
</dbReference>
<dbReference type="GeneTree" id="ENSGT00940000157439"/>
<evidence type="ECO:0000256" key="11">
    <source>
        <dbReference type="ARBA" id="ARBA00023121"/>
    </source>
</evidence>
<accession>A0A8C7UKZ8</accession>
<dbReference type="PROSITE" id="PS01013">
    <property type="entry name" value="OSBP"/>
    <property type="match status" value="1"/>
</dbReference>
<keyword evidence="12" id="KW-0472">Membrane</keyword>
<evidence type="ECO:0000256" key="14">
    <source>
        <dbReference type="RuleBase" id="RU003845"/>
    </source>
</evidence>
<evidence type="ECO:0000256" key="5">
    <source>
        <dbReference type="ARBA" id="ARBA00022448"/>
    </source>
</evidence>
<name>A0A8C7UKZ8_ONCMY</name>
<keyword evidence="9" id="KW-0256">Endoplasmic reticulum</keyword>
<dbReference type="InterPro" id="IPR037239">
    <property type="entry name" value="OSBP_sf"/>
</dbReference>
<dbReference type="GO" id="GO:0005829">
    <property type="term" value="C:cytosol"/>
    <property type="evidence" value="ECO:0007669"/>
    <property type="project" value="UniProtKB-SubCell"/>
</dbReference>
<dbReference type="SMART" id="SM00233">
    <property type="entry name" value="PH"/>
    <property type="match status" value="1"/>
</dbReference>
<dbReference type="Gene3D" id="2.40.160.120">
    <property type="match status" value="1"/>
</dbReference>
<dbReference type="InterPro" id="IPR011993">
    <property type="entry name" value="PH-like_dom_sf"/>
</dbReference>
<evidence type="ECO:0000256" key="6">
    <source>
        <dbReference type="ARBA" id="ARBA00022475"/>
    </source>
</evidence>
<keyword evidence="18" id="KW-1185">Reference proteome</keyword>
<dbReference type="Gene3D" id="2.30.29.30">
    <property type="entry name" value="Pleckstrin-homology domain (PH domain)/Phosphotyrosine-binding domain (PTB)"/>
    <property type="match status" value="1"/>
</dbReference>
<keyword evidence="10 14" id="KW-0445">Lipid transport</keyword>
<evidence type="ECO:0000256" key="8">
    <source>
        <dbReference type="ARBA" id="ARBA00022553"/>
    </source>
</evidence>
<dbReference type="PANTHER" id="PTHR10972">
    <property type="entry name" value="OXYSTEROL-BINDING PROTEIN-RELATED"/>
    <property type="match status" value="1"/>
</dbReference>
<reference evidence="17" key="1">
    <citation type="submission" date="2020-07" db="EMBL/GenBank/DDBJ databases">
        <title>A long reads based de novo assembly of the rainbow trout Arlee double haploid line genome.</title>
        <authorList>
            <person name="Gao G."/>
            <person name="Palti Y."/>
        </authorList>
    </citation>
    <scope>NUCLEOTIDE SEQUENCE [LARGE SCALE GENOMIC DNA]</scope>
</reference>
<dbReference type="GO" id="GO:0097038">
    <property type="term" value="C:perinuclear endoplasmic reticulum"/>
    <property type="evidence" value="ECO:0007669"/>
    <property type="project" value="TreeGrafter"/>
</dbReference>
<evidence type="ECO:0000256" key="13">
    <source>
        <dbReference type="RuleBase" id="RU003844"/>
    </source>
</evidence>
<dbReference type="SUPFAM" id="SSF144000">
    <property type="entry name" value="Oxysterol-binding protein-like"/>
    <property type="match status" value="1"/>
</dbReference>
<dbReference type="GO" id="GO:0015485">
    <property type="term" value="F:cholesterol binding"/>
    <property type="evidence" value="ECO:0007669"/>
    <property type="project" value="TreeGrafter"/>
</dbReference>
<reference evidence="17" key="2">
    <citation type="submission" date="2025-08" db="UniProtKB">
        <authorList>
            <consortium name="Ensembl"/>
        </authorList>
    </citation>
    <scope>IDENTIFICATION</scope>
</reference>
<keyword evidence="5 14" id="KW-0813">Transport</keyword>
<dbReference type="InterPro" id="IPR018494">
    <property type="entry name" value="Oxysterol-bd_CS"/>
</dbReference>
<dbReference type="FunFam" id="2.40.160.120:FF:000001">
    <property type="entry name" value="Oxysterol-binding protein"/>
    <property type="match status" value="1"/>
</dbReference>
<dbReference type="PANTHER" id="PTHR10972:SF146">
    <property type="entry name" value="OXYSTEROL-BINDING PROTEIN"/>
    <property type="match status" value="1"/>
</dbReference>
<evidence type="ECO:0000256" key="12">
    <source>
        <dbReference type="ARBA" id="ARBA00023136"/>
    </source>
</evidence>
<dbReference type="GO" id="GO:0006699">
    <property type="term" value="P:bile acid biosynthetic process"/>
    <property type="evidence" value="ECO:0007669"/>
    <property type="project" value="UniProtKB-ARBA"/>
</dbReference>
<evidence type="ECO:0000256" key="15">
    <source>
        <dbReference type="SAM" id="MobiDB-lite"/>
    </source>
</evidence>
<dbReference type="GO" id="GO:0005886">
    <property type="term" value="C:plasma membrane"/>
    <property type="evidence" value="ECO:0007669"/>
    <property type="project" value="UniProtKB-SubCell"/>
</dbReference>